<sequence>MTTAVHSGLTDLVMDAQRYLRRILPGLASVVGPVGAARFIPQTMASRYHIAELTLYGETPAMLAVPRVPGESSSRVIQDVKVLRSAAKAMVLYVSPYLTPTQRRFLVENHIDFVVPHNQLYAPSLAIEFRDAPDHEKKAISLLPSAQAVLIHVLLSGQARWWSPREISRAAGYTSMTASRLSAELVGRGLAERSTGGRERFLRLAGSRGEVWARAQPFLRTPVLKEVEVCWEQVADVLARYAQSAPQAGTDAMLAVPSEDQGITRALYIDAWRKLGALPAAGPHCTRSGTLQIWSYPPAFTGSGDRVDPLSLYLSLQGKRGHDADALELEVERALCGTTCSG</sequence>
<dbReference type="InterPro" id="IPR036390">
    <property type="entry name" value="WH_DNA-bd_sf"/>
</dbReference>
<dbReference type="SUPFAM" id="SSF46785">
    <property type="entry name" value="Winged helix' DNA-binding domain"/>
    <property type="match status" value="1"/>
</dbReference>
<organism evidence="1 2">
    <name type="scientific">Stenotrophomonas maltophilia</name>
    <name type="common">Pseudomonas maltophilia</name>
    <name type="synonym">Xanthomonas maltophilia</name>
    <dbReference type="NCBI Taxonomy" id="40324"/>
    <lineage>
        <taxon>Bacteria</taxon>
        <taxon>Pseudomonadati</taxon>
        <taxon>Pseudomonadota</taxon>
        <taxon>Gammaproteobacteria</taxon>
        <taxon>Lysobacterales</taxon>
        <taxon>Lysobacteraceae</taxon>
        <taxon>Stenotrophomonas</taxon>
        <taxon>Stenotrophomonas maltophilia group</taxon>
    </lineage>
</organism>
<reference evidence="1 2" key="1">
    <citation type="submission" date="2016-05" db="EMBL/GenBank/DDBJ databases">
        <authorList>
            <person name="Lavstsen T."/>
            <person name="Jespersen J.S."/>
        </authorList>
    </citation>
    <scope>NUCLEOTIDE SEQUENCE [LARGE SCALE GENOMIC DNA]</scope>
    <source>
        <strain evidence="1 2">SM-5815</strain>
    </source>
</reference>
<proteinExistence type="predicted"/>
<comment type="caution">
    <text evidence="1">The sequence shown here is derived from an EMBL/GenBank/DDBJ whole genome shotgun (WGS) entry which is preliminary data.</text>
</comment>
<dbReference type="RefSeq" id="WP_111113058.1">
    <property type="nucleotide sequence ID" value="NZ_LXXM01000192.1"/>
</dbReference>
<dbReference type="Gene3D" id="1.10.10.10">
    <property type="entry name" value="Winged helix-like DNA-binding domain superfamily/Winged helix DNA-binding domain"/>
    <property type="match status" value="1"/>
</dbReference>
<name>A0A2W6I2M0_STEMA</name>
<gene>
    <name evidence="1" type="ORF">A7X83_12315</name>
</gene>
<dbReference type="AlphaFoldDB" id="A0A2W6I2M0"/>
<dbReference type="InterPro" id="IPR036388">
    <property type="entry name" value="WH-like_DNA-bd_sf"/>
</dbReference>
<evidence type="ECO:0008006" key="3">
    <source>
        <dbReference type="Google" id="ProtNLM"/>
    </source>
</evidence>
<dbReference type="EMBL" id="LXXM01000192">
    <property type="protein sequence ID" value="PZS89871.1"/>
    <property type="molecule type" value="Genomic_DNA"/>
</dbReference>
<accession>A0A2W6I2M0</accession>
<protein>
    <recommendedName>
        <fullName evidence="3">MarR family transcriptional regulator</fullName>
    </recommendedName>
</protein>
<evidence type="ECO:0000313" key="2">
    <source>
        <dbReference type="Proteomes" id="UP000249614"/>
    </source>
</evidence>
<dbReference type="Proteomes" id="UP000249614">
    <property type="component" value="Unassembled WGS sequence"/>
</dbReference>
<evidence type="ECO:0000313" key="1">
    <source>
        <dbReference type="EMBL" id="PZS89871.1"/>
    </source>
</evidence>